<evidence type="ECO:0000313" key="3">
    <source>
        <dbReference type="Proteomes" id="UP000179807"/>
    </source>
</evidence>
<reference evidence="2" key="1">
    <citation type="submission" date="2016-10" db="EMBL/GenBank/DDBJ databases">
        <authorList>
            <person name="Benchimol M."/>
            <person name="Almeida L.G."/>
            <person name="Vasconcelos A.T."/>
            <person name="Perreira-Neves A."/>
            <person name="Rosa I.A."/>
            <person name="Tasca T."/>
            <person name="Bogo M.R."/>
            <person name="de Souza W."/>
        </authorList>
    </citation>
    <scope>NUCLEOTIDE SEQUENCE [LARGE SCALE GENOMIC DNA]</scope>
    <source>
        <strain evidence="2">K</strain>
    </source>
</reference>
<dbReference type="Proteomes" id="UP000179807">
    <property type="component" value="Unassembled WGS sequence"/>
</dbReference>
<feature type="compositionally biased region" description="Low complexity" evidence="1">
    <location>
        <begin position="315"/>
        <end position="338"/>
    </location>
</feature>
<gene>
    <name evidence="2" type="ORF">TRFO_04815</name>
</gene>
<feature type="compositionally biased region" description="Basic and acidic residues" evidence="1">
    <location>
        <begin position="388"/>
        <end position="404"/>
    </location>
</feature>
<feature type="region of interest" description="Disordered" evidence="1">
    <location>
        <begin position="305"/>
        <end position="350"/>
    </location>
</feature>
<evidence type="ECO:0000256" key="1">
    <source>
        <dbReference type="SAM" id="MobiDB-lite"/>
    </source>
</evidence>
<dbReference type="EMBL" id="MLAK01000660">
    <property type="protein sequence ID" value="OHT08724.1"/>
    <property type="molecule type" value="Genomic_DNA"/>
</dbReference>
<feature type="compositionally biased region" description="Basic and acidic residues" evidence="1">
    <location>
        <begin position="360"/>
        <end position="372"/>
    </location>
</feature>
<feature type="region of interest" description="Disordered" evidence="1">
    <location>
        <begin position="387"/>
        <end position="437"/>
    </location>
</feature>
<dbReference type="AlphaFoldDB" id="A0A1J4KG23"/>
<comment type="caution">
    <text evidence="2">The sequence shown here is derived from an EMBL/GenBank/DDBJ whole genome shotgun (WGS) entry which is preliminary data.</text>
</comment>
<proteinExistence type="predicted"/>
<name>A0A1J4KG23_9EUKA</name>
<feature type="region of interest" description="Disordered" evidence="1">
    <location>
        <begin position="360"/>
        <end position="379"/>
    </location>
</feature>
<keyword evidence="3" id="KW-1185">Reference proteome</keyword>
<dbReference type="VEuPathDB" id="TrichDB:TRFO_04815"/>
<evidence type="ECO:0000313" key="2">
    <source>
        <dbReference type="EMBL" id="OHT08724.1"/>
    </source>
</evidence>
<organism evidence="2 3">
    <name type="scientific">Tritrichomonas foetus</name>
    <dbReference type="NCBI Taxonomy" id="1144522"/>
    <lineage>
        <taxon>Eukaryota</taxon>
        <taxon>Metamonada</taxon>
        <taxon>Parabasalia</taxon>
        <taxon>Tritrichomonadida</taxon>
        <taxon>Tritrichomonadidae</taxon>
        <taxon>Tritrichomonas</taxon>
    </lineage>
</organism>
<protein>
    <submittedName>
        <fullName evidence="2">Uncharacterized protein</fullName>
    </submittedName>
</protein>
<dbReference type="GeneID" id="94826822"/>
<dbReference type="RefSeq" id="XP_068361860.1">
    <property type="nucleotide sequence ID" value="XM_068492118.1"/>
</dbReference>
<accession>A0A1J4KG23</accession>
<sequence length="508" mass="58364">MSFRFSSKPTEELKHLIDTKQLMDDDNSSYNNDLVNIIQNFHCKQENFQDPIFPLIQSHIISEEKENSFISHMKTPVYSYINNLHSKKNSKQMKEDPTLYETTYVQSFMTLFYENSEFDQYLNQADGKFIKNVANEFQLQDNPEFLNDIEEDLKKLKNKYFGYVSDDVDLCSVEEDFTIVEMKSKNLNSKIMEQKHEIFELLVDENEERDDWQYFQETQKDITNSELTYPDIVIPQHGGKEKIEFEESHPIISNIVDGISDQHLIECSESPKSISKHQNDTLKPDNLLSQNTKSMSYDEAMNHLPTIGSNRMENSDFSVVSTPSSSSPLSTMSSASSSEEGKNATSQSNTIMVPCNKENAEKNVESHQDESPPTKPLVKKFTKFIQKTKKESDEPIKTQQEPKKKIQKLIPQKSPKSIPETAKPSTQPLKSNEKPTIKKGFFTKKQNDDIVQNDNIQVQPIPKKIIKKKVVRPKKVTPPKPETAEQTTLTQQLPDFPAFAAFFSGKNT</sequence>